<protein>
    <submittedName>
        <fullName evidence="1">Uncharacterized protein</fullName>
    </submittedName>
</protein>
<evidence type="ECO:0000313" key="1">
    <source>
        <dbReference type="EMBL" id="KEZ75636.1"/>
    </source>
</evidence>
<name>A0A084IG02_SALHC</name>
<dbReference type="EMBL" id="APNK01000071">
    <property type="protein sequence ID" value="KEZ75636.1"/>
    <property type="molecule type" value="Genomic_DNA"/>
</dbReference>
<reference evidence="1 2" key="1">
    <citation type="submission" date="2013-03" db="EMBL/GenBank/DDBJ databases">
        <title>Salinisphaera hydrothermalis C41B8 Genome Sequencing.</title>
        <authorList>
            <person name="Li C."/>
            <person name="Lai Q."/>
            <person name="Shao Z."/>
        </authorList>
    </citation>
    <scope>NUCLEOTIDE SEQUENCE [LARGE SCALE GENOMIC DNA]</scope>
    <source>
        <strain evidence="1 2">C41B8</strain>
    </source>
</reference>
<accession>A0A084IG02</accession>
<dbReference type="AlphaFoldDB" id="A0A084IG02"/>
<dbReference type="Proteomes" id="UP000028302">
    <property type="component" value="Unassembled WGS sequence"/>
</dbReference>
<comment type="caution">
    <text evidence="1">The sequence shown here is derived from an EMBL/GenBank/DDBJ whole genome shotgun (WGS) entry which is preliminary data.</text>
</comment>
<keyword evidence="2" id="KW-1185">Reference proteome</keyword>
<evidence type="ECO:0000313" key="2">
    <source>
        <dbReference type="Proteomes" id="UP000028302"/>
    </source>
</evidence>
<gene>
    <name evidence="1" type="ORF">C41B8_19012</name>
</gene>
<organism evidence="1 2">
    <name type="scientific">Salinisphaera hydrothermalis (strain C41B8)</name>
    <dbReference type="NCBI Taxonomy" id="1304275"/>
    <lineage>
        <taxon>Bacteria</taxon>
        <taxon>Pseudomonadati</taxon>
        <taxon>Pseudomonadota</taxon>
        <taxon>Gammaproteobacteria</taxon>
        <taxon>Salinisphaerales</taxon>
        <taxon>Salinisphaeraceae</taxon>
        <taxon>Salinisphaera</taxon>
    </lineage>
</organism>
<proteinExistence type="predicted"/>
<dbReference type="STRING" id="1304275.C41B8_19012"/>
<sequence>MAAIKLGVRTIRNSHTLAVAIVLPSVERTVQYAVTNRTAMAEMGAEMMAVRLHQMRLSLLVTP</sequence>